<comment type="caution">
    <text evidence="1">The sequence shown here is derived from an EMBL/GenBank/DDBJ whole genome shotgun (WGS) entry which is preliminary data.</text>
</comment>
<gene>
    <name evidence="1" type="ORF">HAX54_014586</name>
</gene>
<accession>A0ABS8TNB7</accession>
<protein>
    <submittedName>
        <fullName evidence="1">Uncharacterized protein</fullName>
    </submittedName>
</protein>
<reference evidence="1 2" key="1">
    <citation type="journal article" date="2021" name="BMC Genomics">
        <title>Datura genome reveals duplications of psychoactive alkaloid biosynthetic genes and high mutation rate following tissue culture.</title>
        <authorList>
            <person name="Rajewski A."/>
            <person name="Carter-House D."/>
            <person name="Stajich J."/>
            <person name="Litt A."/>
        </authorList>
    </citation>
    <scope>NUCLEOTIDE SEQUENCE [LARGE SCALE GENOMIC DNA]</scope>
    <source>
        <strain evidence="1">AR-01</strain>
    </source>
</reference>
<dbReference type="EMBL" id="JACEIK010001908">
    <property type="protein sequence ID" value="MCD7473036.1"/>
    <property type="molecule type" value="Genomic_DNA"/>
</dbReference>
<proteinExistence type="predicted"/>
<dbReference type="Proteomes" id="UP000823775">
    <property type="component" value="Unassembled WGS sequence"/>
</dbReference>
<name>A0ABS8TNB7_DATST</name>
<keyword evidence="2" id="KW-1185">Reference proteome</keyword>
<organism evidence="1 2">
    <name type="scientific">Datura stramonium</name>
    <name type="common">Jimsonweed</name>
    <name type="synonym">Common thornapple</name>
    <dbReference type="NCBI Taxonomy" id="4076"/>
    <lineage>
        <taxon>Eukaryota</taxon>
        <taxon>Viridiplantae</taxon>
        <taxon>Streptophyta</taxon>
        <taxon>Embryophyta</taxon>
        <taxon>Tracheophyta</taxon>
        <taxon>Spermatophyta</taxon>
        <taxon>Magnoliopsida</taxon>
        <taxon>eudicotyledons</taxon>
        <taxon>Gunneridae</taxon>
        <taxon>Pentapetalae</taxon>
        <taxon>asterids</taxon>
        <taxon>lamiids</taxon>
        <taxon>Solanales</taxon>
        <taxon>Solanaceae</taxon>
        <taxon>Solanoideae</taxon>
        <taxon>Datureae</taxon>
        <taxon>Datura</taxon>
    </lineage>
</organism>
<sequence>MYNDAIFIMYHETSATTNAKDKCASFVSIDDASVADLSSALIPIDEVYCMHTPYDMYHYSVTLSGY</sequence>
<evidence type="ECO:0000313" key="1">
    <source>
        <dbReference type="EMBL" id="MCD7473036.1"/>
    </source>
</evidence>
<evidence type="ECO:0000313" key="2">
    <source>
        <dbReference type="Proteomes" id="UP000823775"/>
    </source>
</evidence>